<reference evidence="2" key="1">
    <citation type="journal article" date="2006" name="PLoS Biol.">
        <title>Macronuclear genome sequence of the ciliate Tetrahymena thermophila, a model eukaryote.</title>
        <authorList>
            <person name="Eisen J.A."/>
            <person name="Coyne R.S."/>
            <person name="Wu M."/>
            <person name="Wu D."/>
            <person name="Thiagarajan M."/>
            <person name="Wortman J.R."/>
            <person name="Badger J.H."/>
            <person name="Ren Q."/>
            <person name="Amedeo P."/>
            <person name="Jones K.M."/>
            <person name="Tallon L.J."/>
            <person name="Delcher A.L."/>
            <person name="Salzberg S.L."/>
            <person name="Silva J.C."/>
            <person name="Haas B.J."/>
            <person name="Majoros W.H."/>
            <person name="Farzad M."/>
            <person name="Carlton J.M."/>
            <person name="Smith R.K. Jr."/>
            <person name="Garg J."/>
            <person name="Pearlman R.E."/>
            <person name="Karrer K.M."/>
            <person name="Sun L."/>
            <person name="Manning G."/>
            <person name="Elde N.C."/>
            <person name="Turkewitz A.P."/>
            <person name="Asai D.J."/>
            <person name="Wilkes D.E."/>
            <person name="Wang Y."/>
            <person name="Cai H."/>
            <person name="Collins K."/>
            <person name="Stewart B.A."/>
            <person name="Lee S.R."/>
            <person name="Wilamowska K."/>
            <person name="Weinberg Z."/>
            <person name="Ruzzo W.L."/>
            <person name="Wloga D."/>
            <person name="Gaertig J."/>
            <person name="Frankel J."/>
            <person name="Tsao C.-C."/>
            <person name="Gorovsky M.A."/>
            <person name="Keeling P.J."/>
            <person name="Waller R.F."/>
            <person name="Patron N.J."/>
            <person name="Cherry J.M."/>
            <person name="Stover N.A."/>
            <person name="Krieger C.J."/>
            <person name="del Toro C."/>
            <person name="Ryder H.F."/>
            <person name="Williamson S.C."/>
            <person name="Barbeau R.A."/>
            <person name="Hamilton E.P."/>
            <person name="Orias E."/>
        </authorList>
    </citation>
    <scope>NUCLEOTIDE SEQUENCE [LARGE SCALE GENOMIC DNA]</scope>
    <source>
        <strain evidence="2">SB210</strain>
    </source>
</reference>
<protein>
    <submittedName>
        <fullName evidence="1">Tetratricopeptide repeat protein</fullName>
    </submittedName>
</protein>
<dbReference type="RefSeq" id="XP_012650671.1">
    <property type="nucleotide sequence ID" value="XM_012795217.1"/>
</dbReference>
<organism evidence="1 2">
    <name type="scientific">Tetrahymena thermophila (strain SB210)</name>
    <dbReference type="NCBI Taxonomy" id="312017"/>
    <lineage>
        <taxon>Eukaryota</taxon>
        <taxon>Sar</taxon>
        <taxon>Alveolata</taxon>
        <taxon>Ciliophora</taxon>
        <taxon>Intramacronucleata</taxon>
        <taxon>Oligohymenophorea</taxon>
        <taxon>Hymenostomatida</taxon>
        <taxon>Tetrahymenina</taxon>
        <taxon>Tetrahymenidae</taxon>
        <taxon>Tetrahymena</taxon>
    </lineage>
</organism>
<dbReference type="InParanoid" id="W7XLS4"/>
<gene>
    <name evidence="1" type="ORF">TTHERM_002653335</name>
</gene>
<dbReference type="EMBL" id="GG662932">
    <property type="protein sequence ID" value="EWS76794.1"/>
    <property type="molecule type" value="Genomic_DNA"/>
</dbReference>
<dbReference type="AlphaFoldDB" id="W7XLS4"/>
<evidence type="ECO:0000313" key="2">
    <source>
        <dbReference type="Proteomes" id="UP000009168"/>
    </source>
</evidence>
<dbReference type="KEGG" id="tet:TTHERM_002653335"/>
<dbReference type="GeneID" id="24442555"/>
<dbReference type="OrthoDB" id="120976at2759"/>
<proteinExistence type="predicted"/>
<dbReference type="Gene3D" id="3.80.10.10">
    <property type="entry name" value="Ribonuclease Inhibitor"/>
    <property type="match status" value="1"/>
</dbReference>
<feature type="non-terminal residue" evidence="1">
    <location>
        <position position="1"/>
    </location>
</feature>
<dbReference type="InterPro" id="IPR032675">
    <property type="entry name" value="LRR_dom_sf"/>
</dbReference>
<dbReference type="SUPFAM" id="SSF52047">
    <property type="entry name" value="RNI-like"/>
    <property type="match status" value="1"/>
</dbReference>
<evidence type="ECO:0000313" key="1">
    <source>
        <dbReference type="EMBL" id="EWS76794.1"/>
    </source>
</evidence>
<keyword evidence="2" id="KW-1185">Reference proteome</keyword>
<name>W7XLS4_TETTS</name>
<accession>W7XLS4</accession>
<dbReference type="Proteomes" id="UP000009168">
    <property type="component" value="Unassembled WGS sequence"/>
</dbReference>
<feature type="non-terminal residue" evidence="1">
    <location>
        <position position="76"/>
    </location>
</feature>
<sequence length="76" mass="8691">LMKSDLNALTHIDLQLKNCTLSNEQVAQLNNCLVQCQKLESLVLNLNKENISDDQINQLFADYPYTKNFVETGNYV</sequence>